<dbReference type="EMBL" id="BAAARJ010000021">
    <property type="protein sequence ID" value="GAA2632352.1"/>
    <property type="molecule type" value="Genomic_DNA"/>
</dbReference>
<evidence type="ECO:0000256" key="1">
    <source>
        <dbReference type="ARBA" id="ARBA00022679"/>
    </source>
</evidence>
<dbReference type="Gene3D" id="3.30.450.40">
    <property type="match status" value="2"/>
</dbReference>
<evidence type="ECO:0000313" key="8">
    <source>
        <dbReference type="Proteomes" id="UP001501447"/>
    </source>
</evidence>
<dbReference type="PANTHER" id="PTHR24421:SF56">
    <property type="entry name" value="OXYGEN SENSOR HISTIDINE KINASE RESPONSE REGULATOR DOST"/>
    <property type="match status" value="1"/>
</dbReference>
<evidence type="ECO:0000256" key="4">
    <source>
        <dbReference type="SAM" id="MobiDB-lite"/>
    </source>
</evidence>
<name>A0ABN3QQ32_9ACTN</name>
<sequence length="600" mass="64232">MPDSAGHGQQGPCRGELPHFRLDELLDELQTRLDAARRTQDRMHSLLEAVLSVGRELDLAYVLRRIVEAALALTNAEYGALGVIGDRQRLANFLPVGISDELAEQIGPLPSGHGILGELIRLPEPLRLTDLTAHPASHGFPANHPPMRTFLGVPVRVRDEVFGNLYLTEKRGGADFDADDEAVVTTLAVAAGVAVDNARLYAESRRRAQWLEALGEITRSLLSGASSGEVLRLIAWGALEVSQSDSACVLLPEPLTGALRVDVAVGELAKEMTGLVVAYDNTLPGLAARTGESAVTADIMNDPRTHAFPGVENAHGPAVAVPLLAQKHSPGALRLSRLKGRTPFDETEVALLSDFAAQAALALELAQHRAESEQLALLHDRDRIARDLHDLAIQRLFATGMTLQSAARLIDRPEAADRVGRAVDDLDETIKIIRSTIFALRSSDNGHDPVGASLRRTMAKAVGDTAEQLGFTPALRLEGPVDTNVPPEAAGHVRAVLGEALSNIVRHAHAHRVEVTLQVDDEITLTITDDGVGIGGSTHSGGLDNMRSRAELLGGGLTVSDGESPPHEDAPQRRADAPPLGSRGTRIVWRVPLPLDRDEE</sequence>
<dbReference type="Pfam" id="PF02518">
    <property type="entry name" value="HATPase_c"/>
    <property type="match status" value="1"/>
</dbReference>
<comment type="caution">
    <text evidence="7">The sequence shown here is derived from an EMBL/GenBank/DDBJ whole genome shotgun (WGS) entry which is preliminary data.</text>
</comment>
<keyword evidence="8" id="KW-1185">Reference proteome</keyword>
<evidence type="ECO:0000256" key="2">
    <source>
        <dbReference type="ARBA" id="ARBA00022777"/>
    </source>
</evidence>
<feature type="compositionally biased region" description="Basic and acidic residues" evidence="4">
    <location>
        <begin position="564"/>
        <end position="576"/>
    </location>
</feature>
<dbReference type="InterPro" id="IPR011712">
    <property type="entry name" value="Sig_transdc_His_kin_sub3_dim/P"/>
</dbReference>
<evidence type="ECO:0000256" key="3">
    <source>
        <dbReference type="ARBA" id="ARBA00023012"/>
    </source>
</evidence>
<dbReference type="Gene3D" id="3.30.565.10">
    <property type="entry name" value="Histidine kinase-like ATPase, C-terminal domain"/>
    <property type="match status" value="1"/>
</dbReference>
<dbReference type="Gene3D" id="1.20.5.1930">
    <property type="match status" value="1"/>
</dbReference>
<dbReference type="GO" id="GO:0016301">
    <property type="term" value="F:kinase activity"/>
    <property type="evidence" value="ECO:0007669"/>
    <property type="project" value="UniProtKB-KW"/>
</dbReference>
<feature type="domain" description="Histidine kinase/HSP90-like ATPase" evidence="6">
    <location>
        <begin position="488"/>
        <end position="595"/>
    </location>
</feature>
<evidence type="ECO:0000259" key="6">
    <source>
        <dbReference type="SMART" id="SM00387"/>
    </source>
</evidence>
<dbReference type="InterPro" id="IPR050482">
    <property type="entry name" value="Sensor_HK_TwoCompSys"/>
</dbReference>
<dbReference type="SMART" id="SM00387">
    <property type="entry name" value="HATPase_c"/>
    <property type="match status" value="1"/>
</dbReference>
<dbReference type="InterPro" id="IPR029016">
    <property type="entry name" value="GAF-like_dom_sf"/>
</dbReference>
<dbReference type="InterPro" id="IPR003018">
    <property type="entry name" value="GAF"/>
</dbReference>
<feature type="domain" description="GAF" evidence="5">
    <location>
        <begin position="58"/>
        <end position="205"/>
    </location>
</feature>
<organism evidence="7 8">
    <name type="scientific">Streptomyces axinellae</name>
    <dbReference type="NCBI Taxonomy" id="552788"/>
    <lineage>
        <taxon>Bacteria</taxon>
        <taxon>Bacillati</taxon>
        <taxon>Actinomycetota</taxon>
        <taxon>Actinomycetes</taxon>
        <taxon>Kitasatosporales</taxon>
        <taxon>Streptomycetaceae</taxon>
        <taxon>Streptomyces</taxon>
    </lineage>
</organism>
<dbReference type="InterPro" id="IPR003594">
    <property type="entry name" value="HATPase_dom"/>
</dbReference>
<evidence type="ECO:0000259" key="5">
    <source>
        <dbReference type="SMART" id="SM00065"/>
    </source>
</evidence>
<accession>A0ABN3QQ32</accession>
<keyword evidence="3" id="KW-0902">Two-component regulatory system</keyword>
<feature type="domain" description="GAF" evidence="5">
    <location>
        <begin position="226"/>
        <end position="373"/>
    </location>
</feature>
<evidence type="ECO:0000313" key="7">
    <source>
        <dbReference type="EMBL" id="GAA2632352.1"/>
    </source>
</evidence>
<dbReference type="Pfam" id="PF13185">
    <property type="entry name" value="GAF_2"/>
    <property type="match status" value="2"/>
</dbReference>
<dbReference type="SUPFAM" id="SSF55781">
    <property type="entry name" value="GAF domain-like"/>
    <property type="match status" value="2"/>
</dbReference>
<dbReference type="SMART" id="SM00065">
    <property type="entry name" value="GAF"/>
    <property type="match status" value="2"/>
</dbReference>
<protein>
    <submittedName>
        <fullName evidence="7">Two-component system sensor histidine kinase</fullName>
    </submittedName>
</protein>
<dbReference type="RefSeq" id="WP_344569620.1">
    <property type="nucleotide sequence ID" value="NZ_BAAARJ010000021.1"/>
</dbReference>
<keyword evidence="1" id="KW-0808">Transferase</keyword>
<reference evidence="7 8" key="1">
    <citation type="journal article" date="2019" name="Int. J. Syst. Evol. Microbiol.">
        <title>The Global Catalogue of Microorganisms (GCM) 10K type strain sequencing project: providing services to taxonomists for standard genome sequencing and annotation.</title>
        <authorList>
            <consortium name="The Broad Institute Genomics Platform"/>
            <consortium name="The Broad Institute Genome Sequencing Center for Infectious Disease"/>
            <person name="Wu L."/>
            <person name="Ma J."/>
        </authorList>
    </citation>
    <scope>NUCLEOTIDE SEQUENCE [LARGE SCALE GENOMIC DNA]</scope>
    <source>
        <strain evidence="7 8">JCM 16373</strain>
    </source>
</reference>
<dbReference type="Pfam" id="PF07730">
    <property type="entry name" value="HisKA_3"/>
    <property type="match status" value="1"/>
</dbReference>
<keyword evidence="2 7" id="KW-0418">Kinase</keyword>
<feature type="region of interest" description="Disordered" evidence="4">
    <location>
        <begin position="555"/>
        <end position="585"/>
    </location>
</feature>
<dbReference type="CDD" id="cd16917">
    <property type="entry name" value="HATPase_UhpB-NarQ-NarX-like"/>
    <property type="match status" value="1"/>
</dbReference>
<gene>
    <name evidence="7" type="ORF">GCM10009863_55440</name>
</gene>
<dbReference type="PANTHER" id="PTHR24421">
    <property type="entry name" value="NITRATE/NITRITE SENSOR PROTEIN NARX-RELATED"/>
    <property type="match status" value="1"/>
</dbReference>
<dbReference type="InterPro" id="IPR036890">
    <property type="entry name" value="HATPase_C_sf"/>
</dbReference>
<dbReference type="SUPFAM" id="SSF55874">
    <property type="entry name" value="ATPase domain of HSP90 chaperone/DNA topoisomerase II/histidine kinase"/>
    <property type="match status" value="1"/>
</dbReference>
<dbReference type="Proteomes" id="UP001501447">
    <property type="component" value="Unassembled WGS sequence"/>
</dbReference>
<proteinExistence type="predicted"/>